<protein>
    <submittedName>
        <fullName evidence="2">Uncharacterized protein</fullName>
    </submittedName>
</protein>
<feature type="compositionally biased region" description="Low complexity" evidence="1">
    <location>
        <begin position="69"/>
        <end position="91"/>
    </location>
</feature>
<proteinExistence type="predicted"/>
<dbReference type="HOGENOM" id="CLU_1799479_0_0_1"/>
<dbReference type="Gramene" id="OGLUM05G20870.1">
    <property type="protein sequence ID" value="OGLUM05G20870.1"/>
    <property type="gene ID" value="OGLUM05G20870"/>
</dbReference>
<feature type="compositionally biased region" description="Basic and acidic residues" evidence="1">
    <location>
        <begin position="1"/>
        <end position="17"/>
    </location>
</feature>
<reference evidence="2" key="1">
    <citation type="submission" date="2015-04" db="UniProtKB">
        <authorList>
            <consortium name="EnsemblPlants"/>
        </authorList>
    </citation>
    <scope>IDENTIFICATION</scope>
</reference>
<name>A0A0E0A0H1_9ORYZ</name>
<evidence type="ECO:0000313" key="3">
    <source>
        <dbReference type="Proteomes" id="UP000026961"/>
    </source>
</evidence>
<accession>A0A0E0A0H1</accession>
<dbReference type="Proteomes" id="UP000026961">
    <property type="component" value="Chromosome 5"/>
</dbReference>
<evidence type="ECO:0000256" key="1">
    <source>
        <dbReference type="SAM" id="MobiDB-lite"/>
    </source>
</evidence>
<dbReference type="AlphaFoldDB" id="A0A0E0A0H1"/>
<organism evidence="2">
    <name type="scientific">Oryza glumipatula</name>
    <dbReference type="NCBI Taxonomy" id="40148"/>
    <lineage>
        <taxon>Eukaryota</taxon>
        <taxon>Viridiplantae</taxon>
        <taxon>Streptophyta</taxon>
        <taxon>Embryophyta</taxon>
        <taxon>Tracheophyta</taxon>
        <taxon>Spermatophyta</taxon>
        <taxon>Magnoliopsida</taxon>
        <taxon>Liliopsida</taxon>
        <taxon>Poales</taxon>
        <taxon>Poaceae</taxon>
        <taxon>BOP clade</taxon>
        <taxon>Oryzoideae</taxon>
        <taxon>Oryzeae</taxon>
        <taxon>Oryzinae</taxon>
        <taxon>Oryza</taxon>
    </lineage>
</organism>
<sequence length="144" mass="15412">METTQRDGRGEKEEGRMRTTPVGIGGRGATEGSANHRAQRTSMFPRGHAWAPTSSRPRHARRDDWANKSPAPSSSPSMPTCSPLSLPSYASLPPPTPLFLSDPQILKDSHGRTATIASPPSPARSCCFPSTAMTPMASTEGIER</sequence>
<reference evidence="2" key="2">
    <citation type="submission" date="2018-05" db="EMBL/GenBank/DDBJ databases">
        <title>OgluRS3 (Oryza glumaepatula Reference Sequence Version 3).</title>
        <authorList>
            <person name="Zhang J."/>
            <person name="Kudrna D."/>
            <person name="Lee S."/>
            <person name="Talag J."/>
            <person name="Welchert J."/>
            <person name="Wing R.A."/>
        </authorList>
    </citation>
    <scope>NUCLEOTIDE SEQUENCE [LARGE SCALE GENOMIC DNA]</scope>
</reference>
<dbReference type="EnsemblPlants" id="OGLUM05G20870.1">
    <property type="protein sequence ID" value="OGLUM05G20870.1"/>
    <property type="gene ID" value="OGLUM05G20870"/>
</dbReference>
<evidence type="ECO:0000313" key="2">
    <source>
        <dbReference type="EnsemblPlants" id="OGLUM05G20870.1"/>
    </source>
</evidence>
<keyword evidence="3" id="KW-1185">Reference proteome</keyword>
<feature type="region of interest" description="Disordered" evidence="1">
    <location>
        <begin position="1"/>
        <end position="144"/>
    </location>
</feature>